<evidence type="ECO:0000256" key="14">
    <source>
        <dbReference type="ARBA" id="ARBA00022801"/>
    </source>
</evidence>
<dbReference type="PROSITE" id="PS00722">
    <property type="entry name" value="FTHFS_2"/>
    <property type="match status" value="1"/>
</dbReference>
<organism evidence="21 23">
    <name type="scientific">Plasmodiophora brassicae</name>
    <name type="common">Clubroot disease agent</name>
    <dbReference type="NCBI Taxonomy" id="37360"/>
    <lineage>
        <taxon>Eukaryota</taxon>
        <taxon>Sar</taxon>
        <taxon>Rhizaria</taxon>
        <taxon>Endomyxa</taxon>
        <taxon>Phytomyxea</taxon>
        <taxon>Plasmodiophorida</taxon>
        <taxon>Plasmodiophoridae</taxon>
        <taxon>Plasmodiophora</taxon>
    </lineage>
</organism>
<dbReference type="AlphaFoldDB" id="A0A0G4J8Y6"/>
<dbReference type="GO" id="GO:0035999">
    <property type="term" value="P:tetrahydrofolate interconversion"/>
    <property type="evidence" value="ECO:0007669"/>
    <property type="project" value="UniProtKB-UniPathway"/>
</dbReference>
<comment type="subunit">
    <text evidence="5">Homodimer.</text>
</comment>
<dbReference type="InterPro" id="IPR000672">
    <property type="entry name" value="THF_DH/CycHdrlase"/>
</dbReference>
<dbReference type="Gene3D" id="3.40.50.300">
    <property type="entry name" value="P-loop containing nucleotide triphosphate hydrolases"/>
    <property type="match status" value="2"/>
</dbReference>
<dbReference type="InterPro" id="IPR020630">
    <property type="entry name" value="THF_DH/CycHdrlase_cat_dom"/>
</dbReference>
<dbReference type="InterPro" id="IPR036291">
    <property type="entry name" value="NAD(P)-bd_dom_sf"/>
</dbReference>
<dbReference type="HAMAP" id="MF_01543">
    <property type="entry name" value="FTHFS"/>
    <property type="match status" value="1"/>
</dbReference>
<dbReference type="SUPFAM" id="SSF52540">
    <property type="entry name" value="P-loop containing nucleoside triphosphate hydrolases"/>
    <property type="match status" value="1"/>
</dbReference>
<dbReference type="OMA" id="QPIMFRR"/>
<evidence type="ECO:0000313" key="22">
    <source>
        <dbReference type="EMBL" id="SPQ99830.1"/>
    </source>
</evidence>
<evidence type="ECO:0000259" key="19">
    <source>
        <dbReference type="Pfam" id="PF00763"/>
    </source>
</evidence>
<evidence type="ECO:0000256" key="4">
    <source>
        <dbReference type="ARBA" id="ARBA00006985"/>
    </source>
</evidence>
<dbReference type="FunFam" id="3.40.50.720:FF:000006">
    <property type="entry name" value="Bifunctional protein FolD"/>
    <property type="match status" value="1"/>
</dbReference>
<evidence type="ECO:0000313" key="24">
    <source>
        <dbReference type="Proteomes" id="UP000290189"/>
    </source>
</evidence>
<dbReference type="PANTHER" id="PTHR48099">
    <property type="entry name" value="C-1-TETRAHYDROFOLATE SYNTHASE, CYTOPLASMIC-RELATED"/>
    <property type="match status" value="1"/>
</dbReference>
<evidence type="ECO:0000313" key="23">
    <source>
        <dbReference type="Proteomes" id="UP000039324"/>
    </source>
</evidence>
<evidence type="ECO:0000256" key="2">
    <source>
        <dbReference type="ARBA" id="ARBA00004777"/>
    </source>
</evidence>
<feature type="domain" description="Tetrahydrofolate dehydrogenase/cyclohydrolase catalytic" evidence="19">
    <location>
        <begin position="5"/>
        <end position="119"/>
    </location>
</feature>
<dbReference type="Gene3D" id="3.40.50.10860">
    <property type="entry name" value="Leucine Dehydrogenase, chain A, domain 1"/>
    <property type="match status" value="1"/>
</dbReference>
<evidence type="ECO:0000256" key="8">
    <source>
        <dbReference type="ARBA" id="ARBA00012859"/>
    </source>
</evidence>
<dbReference type="PROSITE" id="PS00721">
    <property type="entry name" value="FTHFS_1"/>
    <property type="match status" value="1"/>
</dbReference>
<evidence type="ECO:0000256" key="18">
    <source>
        <dbReference type="ARBA" id="ARBA00023268"/>
    </source>
</evidence>
<keyword evidence="10" id="KW-0963">Cytoplasm</keyword>
<dbReference type="UniPathway" id="UPA00193"/>
<dbReference type="GO" id="GO:0005524">
    <property type="term" value="F:ATP binding"/>
    <property type="evidence" value="ECO:0007669"/>
    <property type="project" value="UniProtKB-KW"/>
</dbReference>
<keyword evidence="11" id="KW-0554">One-carbon metabolism</keyword>
<gene>
    <name evidence="21" type="ORF">PBRA_003476</name>
    <name evidence="22" type="ORF">PLBR_LOCUS7045</name>
</gene>
<dbReference type="SUPFAM" id="SSF51735">
    <property type="entry name" value="NAD(P)-binding Rossmann-fold domains"/>
    <property type="match status" value="1"/>
</dbReference>
<dbReference type="Gene3D" id="3.10.410.10">
    <property type="entry name" value="Formyltetrahydrofolate synthetase, domain 3"/>
    <property type="match status" value="1"/>
</dbReference>
<dbReference type="FunFam" id="3.10.410.10:FF:000001">
    <property type="entry name" value="Putative formate--tetrahydrofolate ligase"/>
    <property type="match status" value="1"/>
</dbReference>
<dbReference type="InterPro" id="IPR020631">
    <property type="entry name" value="THF_DH/CycHdrlase_NAD-bd_dom"/>
</dbReference>
<dbReference type="InterPro" id="IPR020867">
    <property type="entry name" value="THF_DH/CycHdrlase_CS"/>
</dbReference>
<dbReference type="InterPro" id="IPR020628">
    <property type="entry name" value="Formate_THF_ligase_CS"/>
</dbReference>
<dbReference type="GO" id="GO:0004477">
    <property type="term" value="F:methenyltetrahydrofolate cyclohydrolase activity"/>
    <property type="evidence" value="ECO:0007669"/>
    <property type="project" value="UniProtKB-EC"/>
</dbReference>
<evidence type="ECO:0000256" key="1">
    <source>
        <dbReference type="ARBA" id="ARBA00004496"/>
    </source>
</evidence>
<sequence>MVNIVDGKAIAEVVSTELLQAIAAQRERDPRFAPCLAVVQVGDHRDSNVYIRMKKIAAAKIGITFILDRLPATISKQELLERVRKLNEDPSVHGIIVQLPLPDGFDRVTESIDPRKDVDGFHSSNLGQLAKRDCEPLFVPCTPRGCLELLDRSGITIAGKNAVVVGRSNVVGLPIFHLLNSRDATVTLCHSKTTNLGSVVRGADIVVCAIGRPNYLPGSWLKPGAVVIDVGINSVPDATRKSGYRLVGDVDFESAAPVASAITPVPGGVGPMTVAMLMSNTVEAARRLENGFYIPAPLYLPLKLAKPVPSDIDIALAHDIKPISVVADELGLLPSELEPYGSTKAKVRLSVLDRLRNRPDGGYVVVTGCTPTPLGEGKSTTTIGLCQALGAHLHRTAIACVRQPSQGPTFGIKGGAAGGGYAQVAPMTEFNLHLTGDIHAIAAANNLLAAALDARMFHEATQSDEALLRRLCPTVKGRRTFCPVMVKRLEKLGIKTRDPDALTEEERNAFVRLDVDPTSITWNRVVDVNDRFLRHINVGLGTEEKGKTRETGFSIAVASECMAILALASDLRDMRERLGRIVVASNVRGEPVTAEDVGCAGAMAVLMRDAIKPTLMQTLEGTPVFVHAGPFANIAHGNSSVIADRIALKLVGPEGFVVTEAGFGADIGMEKFFDIKCRVSGLLPSTAVLVATVRSLKMHGGGAPVQAGMPIPAEYSQENLGLVSAGCENLAKHISNARKFGVPVVVAINRFTSDTDAELDVVKKLAIAAGAADAVVCNHWAEGGAGAVELGRAVIQASQATAEGDGFRFLYDCNAGIEDKIATIAKEMYGADGIELSDIARAKAATYARQGFGTLPICMAKTHLSLSHNAELKGVPTGFTVPIRDIRASVGAGFLYPLLGTMQTMPGLPTRPGFYDIDIDVDTGRIIGLF</sequence>
<keyword evidence="15" id="KW-0067">ATP-binding</keyword>
<evidence type="ECO:0000313" key="21">
    <source>
        <dbReference type="EMBL" id="CEP03869.1"/>
    </source>
</evidence>
<keyword evidence="14" id="KW-0378">Hydrolase</keyword>
<evidence type="ECO:0000256" key="11">
    <source>
        <dbReference type="ARBA" id="ARBA00022563"/>
    </source>
</evidence>
<dbReference type="SUPFAM" id="SSF53223">
    <property type="entry name" value="Aminoacid dehydrogenase-like, N-terminal domain"/>
    <property type="match status" value="1"/>
</dbReference>
<comment type="subcellular location">
    <subcellularLocation>
        <location evidence="1">Cytoplasm</location>
    </subcellularLocation>
</comment>
<dbReference type="PRINTS" id="PR00085">
    <property type="entry name" value="THFDHDRGNASE"/>
</dbReference>
<geneLocation type="mitochondrion" evidence="22"/>
<protein>
    <recommendedName>
        <fullName evidence="9">C-1-tetrahydrofolate synthase, cytoplasmic</fullName>
        <ecNumber evidence="8">1.5.1.5</ecNumber>
        <ecNumber evidence="7">3.5.4.9</ecNumber>
        <ecNumber evidence="6">6.3.4.3</ecNumber>
    </recommendedName>
</protein>
<dbReference type="EMBL" id="OVEO01000012">
    <property type="protein sequence ID" value="SPQ99830.1"/>
    <property type="molecule type" value="Genomic_DNA"/>
</dbReference>
<dbReference type="EC" id="1.5.1.5" evidence="8"/>
<keyword evidence="23" id="KW-1185">Reference proteome</keyword>
<dbReference type="Gene3D" id="3.40.50.720">
    <property type="entry name" value="NAD(P)-binding Rossmann-like Domain"/>
    <property type="match status" value="1"/>
</dbReference>
<dbReference type="PROSITE" id="PS00767">
    <property type="entry name" value="THF_DHG_CYH_2"/>
    <property type="match status" value="1"/>
</dbReference>
<dbReference type="FunFam" id="3.40.50.10860:FF:000005">
    <property type="entry name" value="C-1-tetrahydrofolate synthase, cytoplasmic, putative"/>
    <property type="match status" value="1"/>
</dbReference>
<dbReference type="InterPro" id="IPR046346">
    <property type="entry name" value="Aminoacid_DH-like_N_sf"/>
</dbReference>
<evidence type="ECO:0000256" key="9">
    <source>
        <dbReference type="ARBA" id="ARBA00017592"/>
    </source>
</evidence>
<dbReference type="OrthoDB" id="1845775at2759"/>
<keyword evidence="18" id="KW-0511">Multifunctional enzyme</keyword>
<evidence type="ECO:0000256" key="12">
    <source>
        <dbReference type="ARBA" id="ARBA00022598"/>
    </source>
</evidence>
<proteinExistence type="inferred from homology"/>
<comment type="similarity">
    <text evidence="4">In the C-terminal section; belongs to the formate--tetrahydrofolate ligase family.</text>
</comment>
<dbReference type="PANTHER" id="PTHR48099:SF5">
    <property type="entry name" value="C-1-TETRAHYDROFOLATE SYNTHASE, CYTOPLASMIC"/>
    <property type="match status" value="1"/>
</dbReference>
<dbReference type="FunFam" id="3.40.50.300:FF:000245">
    <property type="entry name" value="C-1-tetrahydrofolate synthase, cytoplasmic"/>
    <property type="match status" value="1"/>
</dbReference>
<keyword evidence="13" id="KW-0547">Nucleotide-binding</keyword>
<dbReference type="EMBL" id="CDSF01000155">
    <property type="protein sequence ID" value="CEP03869.1"/>
    <property type="molecule type" value="Genomic_DNA"/>
</dbReference>
<accession>A0A0G4J8Y6</accession>
<evidence type="ECO:0000256" key="13">
    <source>
        <dbReference type="ARBA" id="ARBA00022741"/>
    </source>
</evidence>
<dbReference type="EC" id="6.3.4.3" evidence="6"/>
<dbReference type="CDD" id="cd01080">
    <property type="entry name" value="NAD_bind_m-THF_DH_Cyclohyd"/>
    <property type="match status" value="1"/>
</dbReference>
<reference evidence="22 24" key="2">
    <citation type="submission" date="2018-03" db="EMBL/GenBank/DDBJ databases">
        <authorList>
            <person name="Fogelqvist J."/>
        </authorList>
    </citation>
    <scope>NUCLEOTIDE SEQUENCE [LARGE SCALE GENOMIC DNA]</scope>
</reference>
<name>A0A0G4J8Y6_PLABS</name>
<dbReference type="CDD" id="cd00477">
    <property type="entry name" value="FTHFS"/>
    <property type="match status" value="1"/>
</dbReference>
<dbReference type="GO" id="GO:0004329">
    <property type="term" value="F:formate-tetrahydrofolate ligase activity"/>
    <property type="evidence" value="ECO:0007669"/>
    <property type="project" value="UniProtKB-EC"/>
</dbReference>
<reference evidence="21 23" key="1">
    <citation type="submission" date="2015-02" db="EMBL/GenBank/DDBJ databases">
        <authorList>
            <person name="Chooi Y.-H."/>
        </authorList>
    </citation>
    <scope>NUCLEOTIDE SEQUENCE [LARGE SCALE GENOMIC DNA]</scope>
    <source>
        <strain evidence="21">E3</strain>
    </source>
</reference>
<dbReference type="Proteomes" id="UP000039324">
    <property type="component" value="Unassembled WGS sequence"/>
</dbReference>
<evidence type="ECO:0000256" key="10">
    <source>
        <dbReference type="ARBA" id="ARBA00022490"/>
    </source>
</evidence>
<evidence type="ECO:0000256" key="17">
    <source>
        <dbReference type="ARBA" id="ARBA00023002"/>
    </source>
</evidence>
<dbReference type="EC" id="3.5.4.9" evidence="7"/>
<dbReference type="FunFam" id="3.40.50.300:FF:001123">
    <property type="entry name" value="C-1-tetrahydrofolate synthase, cytoplasmic isoform X2"/>
    <property type="match status" value="1"/>
</dbReference>
<keyword evidence="12" id="KW-0436">Ligase</keyword>
<dbReference type="Gene3D" id="1.10.8.770">
    <property type="match status" value="1"/>
</dbReference>
<dbReference type="InterPro" id="IPR000559">
    <property type="entry name" value="Formate_THF_ligase"/>
</dbReference>
<evidence type="ECO:0000256" key="5">
    <source>
        <dbReference type="ARBA" id="ARBA00011738"/>
    </source>
</evidence>
<dbReference type="STRING" id="37360.A0A0G4J8Y6"/>
<dbReference type="Proteomes" id="UP000290189">
    <property type="component" value="Unassembled WGS sequence"/>
</dbReference>
<evidence type="ECO:0000256" key="16">
    <source>
        <dbReference type="ARBA" id="ARBA00022857"/>
    </source>
</evidence>
<evidence type="ECO:0000256" key="15">
    <source>
        <dbReference type="ARBA" id="ARBA00022840"/>
    </source>
</evidence>
<comment type="pathway">
    <text evidence="2">One-carbon metabolism; tetrahydrofolate interconversion.</text>
</comment>
<dbReference type="Pfam" id="PF00763">
    <property type="entry name" value="THF_DHG_CYH"/>
    <property type="match status" value="1"/>
</dbReference>
<evidence type="ECO:0000256" key="7">
    <source>
        <dbReference type="ARBA" id="ARBA00012776"/>
    </source>
</evidence>
<keyword evidence="17" id="KW-0560">Oxidoreductase</keyword>
<dbReference type="InterPro" id="IPR027417">
    <property type="entry name" value="P-loop_NTPase"/>
</dbReference>
<keyword evidence="22" id="KW-0496">Mitochondrion</keyword>
<keyword evidence="16" id="KW-0521">NADP</keyword>
<dbReference type="HAMAP" id="MF_01576">
    <property type="entry name" value="THF_DHG_CYH"/>
    <property type="match status" value="1"/>
</dbReference>
<dbReference type="GO" id="GO:0005829">
    <property type="term" value="C:cytosol"/>
    <property type="evidence" value="ECO:0007669"/>
    <property type="project" value="TreeGrafter"/>
</dbReference>
<dbReference type="Pfam" id="PF01268">
    <property type="entry name" value="FTHFS"/>
    <property type="match status" value="1"/>
</dbReference>
<evidence type="ECO:0000256" key="3">
    <source>
        <dbReference type="ARBA" id="ARBA00005559"/>
    </source>
</evidence>
<dbReference type="Pfam" id="PF02882">
    <property type="entry name" value="THF_DHG_CYH_C"/>
    <property type="match status" value="1"/>
</dbReference>
<evidence type="ECO:0000259" key="20">
    <source>
        <dbReference type="Pfam" id="PF02882"/>
    </source>
</evidence>
<comment type="similarity">
    <text evidence="3">In the N-terminal section; belongs to the tetrahydrofolate dehydrogenase/cyclohydrolase family.</text>
</comment>
<feature type="domain" description="Tetrahydrofolate dehydrogenase/cyclohydrolase NAD(P)-binding" evidence="20">
    <location>
        <begin position="140"/>
        <end position="287"/>
    </location>
</feature>
<dbReference type="GO" id="GO:0004488">
    <property type="term" value="F:methylenetetrahydrofolate dehydrogenase (NADP+) activity"/>
    <property type="evidence" value="ECO:0007669"/>
    <property type="project" value="UniProtKB-EC"/>
</dbReference>
<evidence type="ECO:0000256" key="6">
    <source>
        <dbReference type="ARBA" id="ARBA00012295"/>
    </source>
</evidence>